<sequence>MMMLRSLTVCSLLTAVSGYVHNDPPRDKTRPHNAGDGAQGAQQRTQGQTNQDPQRPQQQQRPQSAATTAGSAVNANKQMPPFPHFRFISWDKMSENVRHHAHKVGYQEKNWNKPGAHNLERLSFDDIHANHIQVYDELMAMGFEAGSQWDCYINHYRALDWANLGAHQQDYQVLGWTQALWDDGEEEAETEGGYWTDMTPQQQIAASNLCYTQEMWDDVVLPLWGQDDGKGGETDQDENNNSNHNLPQKQVDQKQDVYDTIYDEQDRTPDTIPIGPNTAHNSRGVETPFFRYNAWSDLSADVKKLAHQADYNGKTWNSLDTEKMDFETIGEEDPEIHVALVQLGFTAKVWDCYMIHYRSYEWGELKDAGVQQYYATLGWTEDSWNDEADPPATDGAYWPDLSQEQQDAAYELCYFRETWDEVSMQFWPRTTVNSPVEYAKDYAKTHPASASGAVVITITVLIGLLFCCACCCKFLFFPSTPQVTTASRKDLEMYRYDERDIHAQVYRDDPAIITDDSNSAKFTDAVEDFAINNKASIV</sequence>
<accession>A0A9N8ERA2</accession>
<dbReference type="OrthoDB" id="19261at2759"/>
<feature type="region of interest" description="Disordered" evidence="1">
    <location>
        <begin position="223"/>
        <end position="253"/>
    </location>
</feature>
<reference evidence="4" key="1">
    <citation type="submission" date="2020-06" db="EMBL/GenBank/DDBJ databases">
        <authorList>
            <consortium name="Plant Systems Biology data submission"/>
        </authorList>
    </citation>
    <scope>NUCLEOTIDE SEQUENCE</scope>
    <source>
        <strain evidence="4">D6</strain>
    </source>
</reference>
<evidence type="ECO:0000313" key="4">
    <source>
        <dbReference type="EMBL" id="CAB9524985.1"/>
    </source>
</evidence>
<proteinExistence type="predicted"/>
<organism evidence="4 5">
    <name type="scientific">Seminavis robusta</name>
    <dbReference type="NCBI Taxonomy" id="568900"/>
    <lineage>
        <taxon>Eukaryota</taxon>
        <taxon>Sar</taxon>
        <taxon>Stramenopiles</taxon>
        <taxon>Ochrophyta</taxon>
        <taxon>Bacillariophyta</taxon>
        <taxon>Bacillariophyceae</taxon>
        <taxon>Bacillariophycidae</taxon>
        <taxon>Naviculales</taxon>
        <taxon>Naviculaceae</taxon>
        <taxon>Seminavis</taxon>
    </lineage>
</organism>
<evidence type="ECO:0000256" key="2">
    <source>
        <dbReference type="SAM" id="Phobius"/>
    </source>
</evidence>
<evidence type="ECO:0000313" key="5">
    <source>
        <dbReference type="Proteomes" id="UP001153069"/>
    </source>
</evidence>
<dbReference type="EMBL" id="CAICTM010001611">
    <property type="protein sequence ID" value="CAB9524985.1"/>
    <property type="molecule type" value="Genomic_DNA"/>
</dbReference>
<feature type="compositionally biased region" description="Low complexity" evidence="1">
    <location>
        <begin position="34"/>
        <end position="63"/>
    </location>
</feature>
<evidence type="ECO:0000256" key="1">
    <source>
        <dbReference type="SAM" id="MobiDB-lite"/>
    </source>
</evidence>
<keyword evidence="2" id="KW-0812">Transmembrane</keyword>
<feature type="chain" id="PRO_5040160526" evidence="3">
    <location>
        <begin position="19"/>
        <end position="538"/>
    </location>
</feature>
<feature type="compositionally biased region" description="Polar residues" evidence="1">
    <location>
        <begin position="64"/>
        <end position="77"/>
    </location>
</feature>
<feature type="transmembrane region" description="Helical" evidence="2">
    <location>
        <begin position="453"/>
        <end position="476"/>
    </location>
</feature>
<name>A0A9N8ERA2_9STRA</name>
<keyword evidence="5" id="KW-1185">Reference proteome</keyword>
<protein>
    <submittedName>
        <fullName evidence="4">Uncharacterized protein</fullName>
    </submittedName>
</protein>
<dbReference type="Proteomes" id="UP001153069">
    <property type="component" value="Unassembled WGS sequence"/>
</dbReference>
<evidence type="ECO:0000256" key="3">
    <source>
        <dbReference type="SAM" id="SignalP"/>
    </source>
</evidence>
<keyword evidence="2" id="KW-1133">Transmembrane helix</keyword>
<keyword evidence="2" id="KW-0472">Membrane</keyword>
<dbReference type="AlphaFoldDB" id="A0A9N8ERA2"/>
<feature type="signal peptide" evidence="3">
    <location>
        <begin position="1"/>
        <end position="18"/>
    </location>
</feature>
<comment type="caution">
    <text evidence="4">The sequence shown here is derived from an EMBL/GenBank/DDBJ whole genome shotgun (WGS) entry which is preliminary data.</text>
</comment>
<gene>
    <name evidence="4" type="ORF">SEMRO_1613_G286030.1</name>
</gene>
<feature type="region of interest" description="Disordered" evidence="1">
    <location>
        <begin position="20"/>
        <end position="80"/>
    </location>
</feature>
<keyword evidence="3" id="KW-0732">Signal</keyword>